<dbReference type="PRINTS" id="PR00364">
    <property type="entry name" value="DISEASERSIST"/>
</dbReference>
<dbReference type="InterPro" id="IPR058922">
    <property type="entry name" value="WHD_DRP"/>
</dbReference>
<reference evidence="6" key="2">
    <citation type="submission" date="2020-10" db="EMBL/GenBank/DDBJ databases">
        <authorList>
            <person name="Scholz U."/>
            <person name="Mascher M."/>
            <person name="Fiebig A."/>
        </authorList>
    </citation>
    <scope>NUCLEOTIDE SEQUENCE [LARGE SCALE GENOMIC DNA]</scope>
    <source>
        <strain evidence="6">cv. Morex</strain>
    </source>
</reference>
<proteinExistence type="predicted"/>
<dbReference type="Pfam" id="PF00931">
    <property type="entry name" value="NB-ARC"/>
    <property type="match status" value="1"/>
</dbReference>
<reference evidence="6" key="3">
    <citation type="submission" date="2022-01" db="UniProtKB">
        <authorList>
            <consortium name="EnsemblPlants"/>
        </authorList>
    </citation>
    <scope>IDENTIFICATION</scope>
    <source>
        <strain evidence="6">subsp. vulgare</strain>
    </source>
</reference>
<dbReference type="Gene3D" id="3.80.10.10">
    <property type="entry name" value="Ribonuclease Inhibitor"/>
    <property type="match status" value="2"/>
</dbReference>
<evidence type="ECO:0000313" key="6">
    <source>
        <dbReference type="EnsemblPlants" id="HORVU.MOREX.r3.7HG0640630.1.CDS1"/>
    </source>
</evidence>
<accession>A0A8I6Z097</accession>
<keyword evidence="7" id="KW-1185">Reference proteome</keyword>
<feature type="domain" description="Disease resistance R13L4/SHOC-2-like LRR" evidence="5">
    <location>
        <begin position="486"/>
        <end position="800"/>
    </location>
</feature>
<sequence length="828" mass="94943">MSTCILLVGNKILVVVFFLKKGFKKPRSLLSLNRVASKVKEIEKDLSHLSDTKNRWVPTINNRDASNSNYIVKRSQDLANISRSLDEEDLVGVDKNREKLEEWLEGDDLDYSVIALLGMGGLGKTALAANVYKKEREKFQCHAWVSISQTYSREDVMRNIIKELFKDNVSVLSSTLSMDIMSLEETVKKYLEQRKYLIILDDVWTYEAFYDLSRMFVHNDKGSRVMLTTRDAHVAALASGGRILTLEALPEDKAWDLFCKKAFPSDTNHQCPTEMKPSSMEIVSKCKGLPLAIVSVGSMLRVREKTVEEWRRINDQLGWEIINNSRLDHIRNVLHLSFIYLPTYLKSCFLYCSLFPEDYHFKRKQLVRLWTAEGFIEERGESTLEEVAECYLKELVDRNMLQLVERNSFDRMKKFRMHDLVRELAIDLCKKNCFGVSYEDQCGGSLEMDGRRLVLHKLKKDIQQPFSNMHQLRTVITLGDSKSSFTLLPLLCNESRYLTVLELSGLPIEKIPDAIGDLFNLRYLGLRDSKVKKLPKSVEKLSNLLTLDLFESDIHELPSGIVKLKKLRHLFAERVFDRTGRDFKCLSGVHIPNGLGNLTNLQTLQSLAAQDESLRHLGVLRQMRSLRLWNVKGIYCGLISESLVHMRYLSYLEVNASDENEVLLLNVCLPSLQNLVLRGRLAEGALDESPLFQAVGGQNLYALSLLWSQLREEPLPSLSRLSNLTRLEFSKAYNGEQLTFLAGWFPMLKILFLRDLPNVSRLEIAEGAMASLEKLFLVNLSSMTEVPPGIEFLLPLQYLTFREITNDLFTSLCQCSAIQGKWRYTLRD</sequence>
<evidence type="ECO:0000313" key="7">
    <source>
        <dbReference type="Proteomes" id="UP000011116"/>
    </source>
</evidence>
<dbReference type="PANTHER" id="PTHR23155">
    <property type="entry name" value="DISEASE RESISTANCE PROTEIN RP"/>
    <property type="match status" value="1"/>
</dbReference>
<feature type="domain" description="Disease resistance protein winged helix" evidence="4">
    <location>
        <begin position="354"/>
        <end position="425"/>
    </location>
</feature>
<evidence type="ECO:0000259" key="3">
    <source>
        <dbReference type="Pfam" id="PF00931"/>
    </source>
</evidence>
<dbReference type="InterPro" id="IPR036388">
    <property type="entry name" value="WH-like_DNA-bd_sf"/>
</dbReference>
<evidence type="ECO:0000256" key="1">
    <source>
        <dbReference type="ARBA" id="ARBA00022737"/>
    </source>
</evidence>
<dbReference type="Gramene" id="HORVU.MOREX.r3.7HG0640630.1">
    <property type="protein sequence ID" value="HORVU.MOREX.r3.7HG0640630.1.CDS1"/>
    <property type="gene ID" value="HORVU.MOREX.r3.7HG0640630"/>
</dbReference>
<dbReference type="InterPro" id="IPR027417">
    <property type="entry name" value="P-loop_NTPase"/>
</dbReference>
<dbReference type="Pfam" id="PF23559">
    <property type="entry name" value="WHD_DRP"/>
    <property type="match status" value="1"/>
</dbReference>
<dbReference type="AlphaFoldDB" id="A0A8I6Z097"/>
<reference evidence="7" key="1">
    <citation type="journal article" date="2012" name="Nature">
        <title>A physical, genetic and functional sequence assembly of the barley genome.</title>
        <authorList>
            <consortium name="The International Barley Genome Sequencing Consortium"/>
            <person name="Mayer K.F."/>
            <person name="Waugh R."/>
            <person name="Brown J.W."/>
            <person name="Schulman A."/>
            <person name="Langridge P."/>
            <person name="Platzer M."/>
            <person name="Fincher G.B."/>
            <person name="Muehlbauer G.J."/>
            <person name="Sato K."/>
            <person name="Close T.J."/>
            <person name="Wise R.P."/>
            <person name="Stein N."/>
        </authorList>
    </citation>
    <scope>NUCLEOTIDE SEQUENCE [LARGE SCALE GENOMIC DNA]</scope>
    <source>
        <strain evidence="7">cv. Morex</strain>
    </source>
</reference>
<dbReference type="PANTHER" id="PTHR23155:SF1098">
    <property type="entry name" value="OS11G0678400 PROTEIN"/>
    <property type="match status" value="1"/>
</dbReference>
<dbReference type="InterPro" id="IPR002182">
    <property type="entry name" value="NB-ARC"/>
</dbReference>
<dbReference type="GO" id="GO:0009626">
    <property type="term" value="P:plant-type hypersensitive response"/>
    <property type="evidence" value="ECO:0007669"/>
    <property type="project" value="UniProtKB-ARBA"/>
</dbReference>
<organism evidence="6 7">
    <name type="scientific">Hordeum vulgare subsp. vulgare</name>
    <name type="common">Domesticated barley</name>
    <dbReference type="NCBI Taxonomy" id="112509"/>
    <lineage>
        <taxon>Eukaryota</taxon>
        <taxon>Viridiplantae</taxon>
        <taxon>Streptophyta</taxon>
        <taxon>Embryophyta</taxon>
        <taxon>Tracheophyta</taxon>
        <taxon>Spermatophyta</taxon>
        <taxon>Magnoliopsida</taxon>
        <taxon>Liliopsida</taxon>
        <taxon>Poales</taxon>
        <taxon>Poaceae</taxon>
        <taxon>BOP clade</taxon>
        <taxon>Pooideae</taxon>
        <taxon>Triticodae</taxon>
        <taxon>Triticeae</taxon>
        <taxon>Hordeinae</taxon>
        <taxon>Hordeum</taxon>
    </lineage>
</organism>
<protein>
    <recommendedName>
        <fullName evidence="8">NB-ARC domain-containing protein</fullName>
    </recommendedName>
</protein>
<dbReference type="Gene3D" id="3.40.50.300">
    <property type="entry name" value="P-loop containing nucleotide triphosphate hydrolases"/>
    <property type="match status" value="1"/>
</dbReference>
<dbReference type="EnsemblPlants" id="HORVU.MOREX.r3.7HG0640630.1">
    <property type="protein sequence ID" value="HORVU.MOREX.r3.7HG0640630.1.CDS1"/>
    <property type="gene ID" value="HORVU.MOREX.r3.7HG0640630"/>
</dbReference>
<feature type="domain" description="NB-ARC" evidence="3">
    <location>
        <begin position="95"/>
        <end position="266"/>
    </location>
</feature>
<name>A0A8I6Z097_HORVV</name>
<dbReference type="Gene3D" id="1.10.10.10">
    <property type="entry name" value="Winged helix-like DNA-binding domain superfamily/Winged helix DNA-binding domain"/>
    <property type="match status" value="1"/>
</dbReference>
<keyword evidence="2" id="KW-0611">Plant defense</keyword>
<dbReference type="SUPFAM" id="SSF52540">
    <property type="entry name" value="P-loop containing nucleoside triphosphate hydrolases"/>
    <property type="match status" value="1"/>
</dbReference>
<dbReference type="InterPro" id="IPR042197">
    <property type="entry name" value="Apaf_helical"/>
</dbReference>
<dbReference type="Gene3D" id="1.10.8.430">
    <property type="entry name" value="Helical domain of apoptotic protease-activating factors"/>
    <property type="match status" value="1"/>
</dbReference>
<dbReference type="FunFam" id="1.10.10.10:FF:000322">
    <property type="entry name" value="Probable disease resistance protein At1g63360"/>
    <property type="match status" value="1"/>
</dbReference>
<evidence type="ECO:0000259" key="5">
    <source>
        <dbReference type="Pfam" id="PF23598"/>
    </source>
</evidence>
<dbReference type="GO" id="GO:0043531">
    <property type="term" value="F:ADP binding"/>
    <property type="evidence" value="ECO:0007669"/>
    <property type="project" value="InterPro"/>
</dbReference>
<dbReference type="InterPro" id="IPR032675">
    <property type="entry name" value="LRR_dom_sf"/>
</dbReference>
<dbReference type="FunFam" id="3.40.50.300:FF:001091">
    <property type="entry name" value="Probable disease resistance protein At1g61300"/>
    <property type="match status" value="1"/>
</dbReference>
<dbReference type="GO" id="GO:0002758">
    <property type="term" value="P:innate immune response-activating signaling pathway"/>
    <property type="evidence" value="ECO:0007669"/>
    <property type="project" value="UniProtKB-ARBA"/>
</dbReference>
<dbReference type="InterPro" id="IPR055414">
    <property type="entry name" value="LRR_R13L4/SHOC2-like"/>
</dbReference>
<evidence type="ECO:0008006" key="8">
    <source>
        <dbReference type="Google" id="ProtNLM"/>
    </source>
</evidence>
<dbReference type="SMR" id="A0A8I6Z097"/>
<dbReference type="Proteomes" id="UP000011116">
    <property type="component" value="Chromosome 7H"/>
</dbReference>
<dbReference type="SUPFAM" id="SSF52058">
    <property type="entry name" value="L domain-like"/>
    <property type="match status" value="1"/>
</dbReference>
<dbReference type="GO" id="GO:0042742">
    <property type="term" value="P:defense response to bacterium"/>
    <property type="evidence" value="ECO:0007669"/>
    <property type="project" value="UniProtKB-ARBA"/>
</dbReference>
<evidence type="ECO:0000259" key="4">
    <source>
        <dbReference type="Pfam" id="PF23559"/>
    </source>
</evidence>
<keyword evidence="1" id="KW-0677">Repeat</keyword>
<dbReference type="Pfam" id="PF23598">
    <property type="entry name" value="LRR_14"/>
    <property type="match status" value="1"/>
</dbReference>
<evidence type="ECO:0000256" key="2">
    <source>
        <dbReference type="ARBA" id="ARBA00022821"/>
    </source>
</evidence>
<dbReference type="InterPro" id="IPR044974">
    <property type="entry name" value="Disease_R_plants"/>
</dbReference>